<dbReference type="PANTHER" id="PTHR43199:SF1">
    <property type="entry name" value="GLUTATHIONE HYDROLASE PROENZYME"/>
    <property type="match status" value="1"/>
</dbReference>
<evidence type="ECO:0000256" key="8">
    <source>
        <dbReference type="ARBA" id="ARBA00047417"/>
    </source>
</evidence>
<evidence type="ECO:0000256" key="3">
    <source>
        <dbReference type="ARBA" id="ARBA00009381"/>
    </source>
</evidence>
<dbReference type="PRINTS" id="PR01210">
    <property type="entry name" value="GGTRANSPTASE"/>
</dbReference>
<reference evidence="11 12" key="1">
    <citation type="submission" date="2023-12" db="EMBL/GenBank/DDBJ databases">
        <title>Friends and Foes: Symbiotic and Algicidal bacterial influence on Karenia brevis blooms.</title>
        <authorList>
            <person name="Fei C."/>
            <person name="Mohamed A.R."/>
            <person name="Booker A."/>
            <person name="Arshad M."/>
            <person name="Klass S."/>
            <person name="Ahn S."/>
            <person name="Gilbert P.M."/>
            <person name="Heil C.A."/>
            <person name="Martinez J.M."/>
            <person name="Amin S.A."/>
        </authorList>
    </citation>
    <scope>NUCLEOTIDE SEQUENCE [LARGE SCALE GENOMIC DNA]</scope>
    <source>
        <strain evidence="11 12">CE15</strain>
    </source>
</reference>
<dbReference type="GO" id="GO:0103068">
    <property type="term" value="F:leukotriene C4 gamma-glutamyl transferase activity"/>
    <property type="evidence" value="ECO:0007669"/>
    <property type="project" value="UniProtKB-EC"/>
</dbReference>
<dbReference type="EMBL" id="JBAWKS010000001">
    <property type="protein sequence ID" value="MEI4549503.1"/>
    <property type="molecule type" value="Genomic_DNA"/>
</dbReference>
<keyword evidence="4 9" id="KW-0808">Transferase</keyword>
<dbReference type="InterPro" id="IPR000101">
    <property type="entry name" value="GGT_peptidase"/>
</dbReference>
<evidence type="ECO:0000256" key="1">
    <source>
        <dbReference type="ARBA" id="ARBA00001049"/>
    </source>
</evidence>
<dbReference type="RefSeq" id="WP_336435031.1">
    <property type="nucleotide sequence ID" value="NZ_JBAWKS010000001.1"/>
</dbReference>
<dbReference type="NCBIfam" id="TIGR00066">
    <property type="entry name" value="g_glut_trans"/>
    <property type="match status" value="1"/>
</dbReference>
<evidence type="ECO:0000256" key="10">
    <source>
        <dbReference type="SAM" id="SignalP"/>
    </source>
</evidence>
<evidence type="ECO:0000256" key="5">
    <source>
        <dbReference type="ARBA" id="ARBA00022801"/>
    </source>
</evidence>
<dbReference type="PANTHER" id="PTHR43199">
    <property type="entry name" value="GLUTATHIONE HYDROLASE"/>
    <property type="match status" value="1"/>
</dbReference>
<evidence type="ECO:0000256" key="7">
    <source>
        <dbReference type="ARBA" id="ARBA00023315"/>
    </source>
</evidence>
<feature type="signal peptide" evidence="10">
    <location>
        <begin position="1"/>
        <end position="24"/>
    </location>
</feature>
<keyword evidence="12" id="KW-1185">Reference proteome</keyword>
<name>A0ABU8ER97_9GAMM</name>
<dbReference type="Pfam" id="PF01019">
    <property type="entry name" value="G_glu_transpept"/>
    <property type="match status" value="1"/>
</dbReference>
<keyword evidence="9" id="KW-0317">Glutathione biosynthesis</keyword>
<evidence type="ECO:0000313" key="12">
    <source>
        <dbReference type="Proteomes" id="UP001382455"/>
    </source>
</evidence>
<dbReference type="InterPro" id="IPR051792">
    <property type="entry name" value="GGT_bact"/>
</dbReference>
<dbReference type="Gene3D" id="1.10.246.130">
    <property type="match status" value="1"/>
</dbReference>
<keyword evidence="7 9" id="KW-0012">Acyltransferase</keyword>
<dbReference type="InterPro" id="IPR043138">
    <property type="entry name" value="GGT_lsub"/>
</dbReference>
<comment type="pathway">
    <text evidence="9">Sulfur metabolism; glutathione metabolism.</text>
</comment>
<gene>
    <name evidence="11" type="primary">ggt</name>
    <name evidence="11" type="ORF">WAE96_07270</name>
</gene>
<comment type="similarity">
    <text evidence="3 9">Belongs to the gamma-glutamyltransferase family.</text>
</comment>
<proteinExistence type="inferred from homology"/>
<organism evidence="11 12">
    <name type="scientific">Pseudoalteromonas spongiae</name>
    <dbReference type="NCBI Taxonomy" id="298657"/>
    <lineage>
        <taxon>Bacteria</taxon>
        <taxon>Pseudomonadati</taxon>
        <taxon>Pseudomonadota</taxon>
        <taxon>Gammaproteobacteria</taxon>
        <taxon>Alteromonadales</taxon>
        <taxon>Pseudoalteromonadaceae</taxon>
        <taxon>Pseudoalteromonas</taxon>
    </lineage>
</organism>
<protein>
    <recommendedName>
        <fullName evidence="9">Glutathione hydrolase proenzyme</fullName>
        <ecNumber evidence="9">2.3.2.2</ecNumber>
        <ecNumber evidence="9">3.4.19.13</ecNumber>
    </recommendedName>
    <component>
        <recommendedName>
            <fullName evidence="9">Glutathione hydrolase large chain</fullName>
        </recommendedName>
    </component>
    <component>
        <recommendedName>
            <fullName evidence="9">Glutathione hydrolase small chain</fullName>
        </recommendedName>
    </component>
</protein>
<evidence type="ECO:0000256" key="9">
    <source>
        <dbReference type="RuleBase" id="RU368036"/>
    </source>
</evidence>
<comment type="subunit">
    <text evidence="9">This enzyme consists of two polypeptide chains, which are synthesized in precursor form from a single polypeptide.</text>
</comment>
<sequence length="579" mass="62166">MKTLKQTLSQILIASSLFSFNVSATIVGEPEANTGFTKKQQVIADKSMVAAANPYAVKAGHAILAKGGSAVDAAIAVQLVLTLVEPQSSGIGGGLFLMHYDKANSHLTSFDGRETAPANASESLFLDENGKPIRWINAVVGGRSVGVPGALAALEKAHSRYGKLPWHTLFTYAIKLAQDGFVVSPRLEKLVSLQINPGVALIDDTKDYFMPNGAALKAGTVKTNVKLANLYQAIAKNGIGAFYQGENAKQLVETVTNSSIAPGKMSLQDLANYKSVERKPVCAPYRTYKVCSMAPPSSGGITVLQIMALLENTKAPLNTSWEVESIHAFTQASRLAFADRDHYIADPDFIDVPVAQMLDKNYLQERSKLISEKDMGMAQPGEFSQDWSVAQVNYEQPSTSHVSIVDSAGNAVSMTTSIEMGFGSALMVNGYLLNNQLTDFTFNPKIDGKPVANRVEPNKRPRSSMSPVMVFNHDGSLKMVIGSPGGSRIINYVAKALVGVLDFGLTPQQAIELANITNRNRVTTLEKGSDVTRYKAALEARGHKVVIRDLNSGIHAVMIEGNKLIGAADPRREGIALGQ</sequence>
<keyword evidence="6 9" id="KW-0865">Zymogen</keyword>
<dbReference type="EC" id="3.4.19.13" evidence="9"/>
<feature type="chain" id="PRO_5045923019" description="Glutathione hydrolase proenzyme" evidence="10">
    <location>
        <begin position="25"/>
        <end position="579"/>
    </location>
</feature>
<dbReference type="InterPro" id="IPR043137">
    <property type="entry name" value="GGT_ssub_C"/>
</dbReference>
<evidence type="ECO:0000256" key="6">
    <source>
        <dbReference type="ARBA" id="ARBA00023145"/>
    </source>
</evidence>
<comment type="catalytic activity">
    <reaction evidence="2 9">
        <text>glutathione + H2O = L-cysteinylglycine + L-glutamate</text>
        <dbReference type="Rhea" id="RHEA:28807"/>
        <dbReference type="ChEBI" id="CHEBI:15377"/>
        <dbReference type="ChEBI" id="CHEBI:29985"/>
        <dbReference type="ChEBI" id="CHEBI:57925"/>
        <dbReference type="ChEBI" id="CHEBI:61694"/>
        <dbReference type="EC" id="3.4.19.13"/>
    </reaction>
</comment>
<dbReference type="EC" id="2.3.2.2" evidence="9"/>
<evidence type="ECO:0000256" key="2">
    <source>
        <dbReference type="ARBA" id="ARBA00001089"/>
    </source>
</evidence>
<comment type="catalytic activity">
    <reaction evidence="1 9">
        <text>an S-substituted glutathione + H2O = an S-substituted L-cysteinylglycine + L-glutamate</text>
        <dbReference type="Rhea" id="RHEA:59468"/>
        <dbReference type="ChEBI" id="CHEBI:15377"/>
        <dbReference type="ChEBI" id="CHEBI:29985"/>
        <dbReference type="ChEBI" id="CHEBI:90779"/>
        <dbReference type="ChEBI" id="CHEBI:143103"/>
        <dbReference type="EC" id="3.4.19.13"/>
    </reaction>
</comment>
<comment type="PTM">
    <text evidence="9">Cleaved by autocatalysis into a large and a small subunit.</text>
</comment>
<dbReference type="SUPFAM" id="SSF56235">
    <property type="entry name" value="N-terminal nucleophile aminohydrolases (Ntn hydrolases)"/>
    <property type="match status" value="1"/>
</dbReference>
<accession>A0ABU8ER97</accession>
<comment type="caution">
    <text evidence="11">The sequence shown here is derived from an EMBL/GenBank/DDBJ whole genome shotgun (WGS) entry which is preliminary data.</text>
</comment>
<keyword evidence="5 9" id="KW-0378">Hydrolase</keyword>
<comment type="catalytic activity">
    <reaction evidence="8 9">
        <text>an N-terminal (5-L-glutamyl)-[peptide] + an alpha-amino acid = 5-L-glutamyl amino acid + an N-terminal L-alpha-aminoacyl-[peptide]</text>
        <dbReference type="Rhea" id="RHEA:23904"/>
        <dbReference type="Rhea" id="RHEA-COMP:9780"/>
        <dbReference type="Rhea" id="RHEA-COMP:9795"/>
        <dbReference type="ChEBI" id="CHEBI:77644"/>
        <dbReference type="ChEBI" id="CHEBI:78597"/>
        <dbReference type="ChEBI" id="CHEBI:78599"/>
        <dbReference type="ChEBI" id="CHEBI:78608"/>
        <dbReference type="EC" id="2.3.2.2"/>
    </reaction>
</comment>
<dbReference type="InterPro" id="IPR029055">
    <property type="entry name" value="Ntn_hydrolases_N"/>
</dbReference>
<dbReference type="Gene3D" id="3.60.20.40">
    <property type="match status" value="1"/>
</dbReference>
<evidence type="ECO:0000256" key="4">
    <source>
        <dbReference type="ARBA" id="ARBA00022679"/>
    </source>
</evidence>
<dbReference type="Proteomes" id="UP001382455">
    <property type="component" value="Unassembled WGS sequence"/>
</dbReference>
<keyword evidence="10" id="KW-0732">Signal</keyword>
<evidence type="ECO:0000313" key="11">
    <source>
        <dbReference type="EMBL" id="MEI4549503.1"/>
    </source>
</evidence>